<feature type="active site" description="Nucleophile" evidence="6">
    <location>
        <position position="504"/>
    </location>
</feature>
<feature type="binding site" evidence="7">
    <location>
        <position position="566"/>
    </location>
    <ligand>
        <name>substrate</name>
    </ligand>
</feature>
<dbReference type="EC" id="3.2.1.22" evidence="2 5"/>
<evidence type="ECO:0000313" key="11">
    <source>
        <dbReference type="Proteomes" id="UP001144673"/>
    </source>
</evidence>
<feature type="domain" description="Glycosyl hydrolase family 36 N-terminal" evidence="9">
    <location>
        <begin position="58"/>
        <end position="300"/>
    </location>
</feature>
<comment type="function">
    <text evidence="5">Hydrolyzes a variety of simple alpha-D-galactoside as well as more complex molecules such as oligosaccharides and polysaccharides.</text>
</comment>
<dbReference type="InterPro" id="IPR031705">
    <property type="entry name" value="Glyco_hydro_36_C"/>
</dbReference>
<dbReference type="RefSeq" id="XP_056051904.1">
    <property type="nucleotide sequence ID" value="XM_056200012.1"/>
</dbReference>
<feature type="domain" description="Glycosyl hydrolase family 36 C-terminal" evidence="8">
    <location>
        <begin position="670"/>
        <end position="743"/>
    </location>
</feature>
<protein>
    <recommendedName>
        <fullName evidence="2 5">Alpha-galactosidase</fullName>
        <ecNumber evidence="2 5">3.2.1.22</ecNumber>
    </recommendedName>
</protein>
<evidence type="ECO:0000256" key="1">
    <source>
        <dbReference type="ARBA" id="ARBA00001255"/>
    </source>
</evidence>
<keyword evidence="11" id="KW-1185">Reference proteome</keyword>
<dbReference type="CDD" id="cd14791">
    <property type="entry name" value="GH36"/>
    <property type="match status" value="1"/>
</dbReference>
<evidence type="ECO:0000313" key="10">
    <source>
        <dbReference type="EMBL" id="KAJ4150190.1"/>
    </source>
</evidence>
<dbReference type="InterPro" id="IPR002252">
    <property type="entry name" value="Glyco_hydro_36"/>
</dbReference>
<evidence type="ECO:0000256" key="3">
    <source>
        <dbReference type="ARBA" id="ARBA00022801"/>
    </source>
</evidence>
<dbReference type="PANTHER" id="PTHR43053:SF3">
    <property type="entry name" value="ALPHA-GALACTOSIDASE C-RELATED"/>
    <property type="match status" value="1"/>
</dbReference>
<dbReference type="Pfam" id="PF02065">
    <property type="entry name" value="Melibiase"/>
    <property type="match status" value="1"/>
</dbReference>
<dbReference type="SUPFAM" id="SSF51445">
    <property type="entry name" value="(Trans)glycosidases"/>
    <property type="match status" value="1"/>
</dbReference>
<comment type="caution">
    <text evidence="10">The sequence shown here is derived from an EMBL/GenBank/DDBJ whole genome shotgun (WGS) entry which is preliminary data.</text>
</comment>
<evidence type="ECO:0000259" key="8">
    <source>
        <dbReference type="Pfam" id="PF16874"/>
    </source>
</evidence>
<dbReference type="PRINTS" id="PR00743">
    <property type="entry name" value="GLHYDRLASE36"/>
</dbReference>
<feature type="binding site" evidence="7">
    <location>
        <position position="215"/>
    </location>
    <ligand>
        <name>substrate</name>
    </ligand>
</feature>
<feature type="binding site" evidence="7">
    <location>
        <position position="469"/>
    </location>
    <ligand>
        <name>substrate</name>
    </ligand>
</feature>
<name>A0A9W8Q8S3_AKAMU</name>
<dbReference type="InterPro" id="IPR013785">
    <property type="entry name" value="Aldolase_TIM"/>
</dbReference>
<dbReference type="InterPro" id="IPR031704">
    <property type="entry name" value="Glyco_hydro_36_N"/>
</dbReference>
<dbReference type="AlphaFoldDB" id="A0A9W8Q8S3"/>
<feature type="binding site" evidence="7">
    <location>
        <begin position="382"/>
        <end position="383"/>
    </location>
    <ligand>
        <name>substrate</name>
    </ligand>
</feature>
<reference evidence="10" key="1">
    <citation type="journal article" date="2023" name="Access Microbiol">
        <title>De-novo genome assembly for Akanthomyces muscarius, a biocontrol agent of insect agricultural pests.</title>
        <authorList>
            <person name="Erdos Z."/>
            <person name="Studholme D.J."/>
            <person name="Raymond B."/>
            <person name="Sharma M."/>
        </authorList>
    </citation>
    <scope>NUCLEOTIDE SEQUENCE</scope>
    <source>
        <strain evidence="10">Ve6</strain>
    </source>
</reference>
<gene>
    <name evidence="10" type="ORF">LMH87_010952</name>
</gene>
<dbReference type="PANTHER" id="PTHR43053">
    <property type="entry name" value="GLYCOSIDASE FAMILY 31"/>
    <property type="match status" value="1"/>
</dbReference>
<dbReference type="InterPro" id="IPR013780">
    <property type="entry name" value="Glyco_hydro_b"/>
</dbReference>
<comment type="similarity">
    <text evidence="5">Belongs to the glycosyl hydrolase.</text>
</comment>
<dbReference type="Gene3D" id="2.70.98.60">
    <property type="entry name" value="alpha-galactosidase from lactobacil brevis"/>
    <property type="match status" value="1"/>
</dbReference>
<dbReference type="InterPro" id="IPR017853">
    <property type="entry name" value="GH"/>
</dbReference>
<feature type="active site" description="Proton donor" evidence="6">
    <location>
        <position position="566"/>
    </location>
</feature>
<evidence type="ECO:0000256" key="7">
    <source>
        <dbReference type="PIRSR" id="PIRSR005536-2"/>
    </source>
</evidence>
<evidence type="ECO:0000256" key="2">
    <source>
        <dbReference type="ARBA" id="ARBA00012755"/>
    </source>
</evidence>
<keyword evidence="3 5" id="KW-0378">Hydrolase</keyword>
<dbReference type="Pfam" id="PF16874">
    <property type="entry name" value="Glyco_hydro_36C"/>
    <property type="match status" value="1"/>
</dbReference>
<dbReference type="GeneID" id="80898111"/>
<dbReference type="EMBL" id="JAJHUN010000009">
    <property type="protein sequence ID" value="KAJ4150190.1"/>
    <property type="molecule type" value="Genomic_DNA"/>
</dbReference>
<evidence type="ECO:0000256" key="5">
    <source>
        <dbReference type="PIRNR" id="PIRNR005536"/>
    </source>
</evidence>
<evidence type="ECO:0000256" key="4">
    <source>
        <dbReference type="ARBA" id="ARBA00023295"/>
    </source>
</evidence>
<dbReference type="InterPro" id="IPR038417">
    <property type="entry name" value="Alpga-gal_N_sf"/>
</dbReference>
<dbReference type="Pfam" id="PF16875">
    <property type="entry name" value="Glyco_hydro_36N"/>
    <property type="match status" value="1"/>
</dbReference>
<evidence type="ECO:0000256" key="6">
    <source>
        <dbReference type="PIRSR" id="PIRSR005536-1"/>
    </source>
</evidence>
<comment type="catalytic activity">
    <reaction evidence="1 5">
        <text>Hydrolysis of terminal, non-reducing alpha-D-galactose residues in alpha-D-galactosides, including galactose oligosaccharides, galactomannans and galactolipids.</text>
        <dbReference type="EC" id="3.2.1.22"/>
    </reaction>
</comment>
<dbReference type="KEGG" id="amus:LMH87_010952"/>
<sequence>MAYKSLDAGTYQSMQIHIEASQASAAMELDPVVVDGTSFALNGRNLSYRFHVDDASGDLVSSHFGASLPSTLPDAAVGRQGGWSNMGDVRREFPDLGRGDFRAPAFRVRTAAGGTVTALKYQSHEVRPGKAALEGLPSTVAAGGEASTLVIHLLDKHSQIAAELMYTVFPEHDAIARSVKITNKGKGDITVEKLASISVDLPHAEYDMIGLRGEWTRECSRTRRAIDYGSQGFGSMVGYSSHFHNPFVALAPPTTTESDGEAWGFSLVYSGSFRAEVEKSPHGAVRTQIGLHDAQLSWPLGPGEALVSPECVAVYSNAGVGGMSRRLHRLYRRHLIRSSFVDQPRPVLLNSWEGVYFDFDGDTIVEMASATADLGVKLFVMDDGWFGAKYPRTSDHAGLGDWTPNPARFPDGLKNVVDRTTALTVAGSDEKLKFGIWVEPEMVNPKSELFDKHPDWALQADGYPLTEARNQLVLNLALPAVQDFIIDSMTTLLRSAPIAYVKWDNNRGIHETPAPTVFHAYMLGLYRVLGELTTRFHDILWEGCASGGGRFDAGMLPYFPQSWTSDNTDPVDRIAIQFGTTVAYPASTMGAHVAKVPNETTKRVTSLAFRAHVAMMGGSFGFELDPRGGDIPDADRAQIPALIKLAEKINPIVVNGDLWKLSLPGESNHPAALFLAEDGSRGVLFAFQMLGQTVHSQPTLRLQGLNANAHYRLDGEKEYSGATLMNGGLQFRFAGDYDSRAMLIERV</sequence>
<keyword evidence="4 5" id="KW-0326">Glycosidase</keyword>
<proteinExistence type="inferred from homology"/>
<organism evidence="10 11">
    <name type="scientific">Akanthomyces muscarius</name>
    <name type="common">Entomopathogenic fungus</name>
    <name type="synonym">Lecanicillium muscarium</name>
    <dbReference type="NCBI Taxonomy" id="2231603"/>
    <lineage>
        <taxon>Eukaryota</taxon>
        <taxon>Fungi</taxon>
        <taxon>Dikarya</taxon>
        <taxon>Ascomycota</taxon>
        <taxon>Pezizomycotina</taxon>
        <taxon>Sordariomycetes</taxon>
        <taxon>Hypocreomycetidae</taxon>
        <taxon>Hypocreales</taxon>
        <taxon>Cordycipitaceae</taxon>
        <taxon>Akanthomyces</taxon>
    </lineage>
</organism>
<feature type="binding site" evidence="7">
    <location>
        <position position="544"/>
    </location>
    <ligand>
        <name>substrate</name>
    </ligand>
</feature>
<accession>A0A9W8Q8S3</accession>
<dbReference type="GO" id="GO:0016052">
    <property type="term" value="P:carbohydrate catabolic process"/>
    <property type="evidence" value="ECO:0007669"/>
    <property type="project" value="InterPro"/>
</dbReference>
<dbReference type="InterPro" id="IPR050985">
    <property type="entry name" value="Alpha-glycosidase_related"/>
</dbReference>
<evidence type="ECO:0000259" key="9">
    <source>
        <dbReference type="Pfam" id="PF16875"/>
    </source>
</evidence>
<dbReference type="GO" id="GO:0004557">
    <property type="term" value="F:alpha-galactosidase activity"/>
    <property type="evidence" value="ECO:0007669"/>
    <property type="project" value="UniProtKB-UniRule"/>
</dbReference>
<dbReference type="PIRSF" id="PIRSF005536">
    <property type="entry name" value="Agal"/>
    <property type="match status" value="1"/>
</dbReference>
<dbReference type="Gene3D" id="2.60.40.1180">
    <property type="entry name" value="Golgi alpha-mannosidase II"/>
    <property type="match status" value="1"/>
</dbReference>
<dbReference type="Proteomes" id="UP001144673">
    <property type="component" value="Chromosome 4"/>
</dbReference>
<feature type="binding site" evidence="7">
    <location>
        <begin position="502"/>
        <end position="506"/>
    </location>
    <ligand>
        <name>substrate</name>
    </ligand>
</feature>
<dbReference type="FunFam" id="3.20.20.70:FF:000118">
    <property type="entry name" value="Alpha-galactosidase"/>
    <property type="match status" value="1"/>
</dbReference>
<dbReference type="Gene3D" id="3.20.20.70">
    <property type="entry name" value="Aldolase class I"/>
    <property type="match status" value="1"/>
</dbReference>